<evidence type="ECO:0000256" key="3">
    <source>
        <dbReference type="ARBA" id="ARBA00010457"/>
    </source>
</evidence>
<dbReference type="GO" id="GO:0071472">
    <property type="term" value="P:cellular response to salt stress"/>
    <property type="evidence" value="ECO:0007669"/>
    <property type="project" value="UniProtKB-ARBA"/>
</dbReference>
<dbReference type="GO" id="GO:0046872">
    <property type="term" value="F:metal ion binding"/>
    <property type="evidence" value="ECO:0007669"/>
    <property type="project" value="UniProtKB-KW"/>
</dbReference>
<comment type="similarity">
    <text evidence="3">Belongs to the Cu-Zn superoxide dismutase family.</text>
</comment>
<evidence type="ECO:0000256" key="2">
    <source>
        <dbReference type="ARBA" id="ARBA00001947"/>
    </source>
</evidence>
<sequence>MDRMRPVYVRQKSNSSGGTPGAPTSPMMSPMNHHGRSGSVGMVGARKVQHTKAAAQRLAHVMAHKPADDDDEDDDDLSYDPGLSSRTGSLGLVGGRSMRPRSPMSVRAAQEHSTSTRGRSSPSLNSMEQPSSTHSTPSSRPYQYAEQPSSAHSTPASRTYQSINTKSINPVVEQPHSLRSSIATRPSQPSNSNEQPTSARTISGVNSARSSQPTNVVEQPTSARSISGLNSARSSQATSAVEQPTSARSLAAARPQLGTKPVHIMPASVPISLRPPSSADHPADNRREPAPIPLRPPSTAGGSDASADTRREKRMSLDLGTFNMRENRAQRSSALEDELDMLQEENENLLEKLRLAEERCDETEARARQLEQQLIFSMNMYDDVLANPAALREAAQTHGGSAHGGRNDEAEYELRSLRITTQRMILSREEMEEVVLKRSWLARYWSLCVEHGIHAEIAASRSEFWSSLAPLPVQAILEAGQKAKEGMDNNDLDEREDSPRDLNELLGERNIESMLLVEKGLRELASLKVEEAVALEMAKHRRPSSKKTGLIDLKLPIDGQFEAFELSKEESEDVLFKQAWLAYFWRRAKNHGVEPDIADERLQFWINHNSKSPATSHDAVDNDICSNLIWRVVPVLTVERGLLELKKLGIETQLWRESRKWLEHDSMHRTQNHVEIMVKGVAVLGSSEGVKGTINFVQEGDGPTTVTGCISGLKPGLHGFHVHAFGDTTNGCLSTGPHFNPNGKEHGAPEDEDRHAGDLGNVTVGDDGTATFTLIDKQIPLTGPHSVIGRAVVVHGDPDDLGKGGHELSKSTGNAGGRVACGIIGLQG</sequence>
<feature type="domain" description="Superoxide dismutase copper/zinc binding" evidence="13">
    <location>
        <begin position="690"/>
        <end position="824"/>
    </location>
</feature>
<dbReference type="Gene3D" id="2.60.40.200">
    <property type="entry name" value="Superoxide dismutase, copper/zinc binding domain"/>
    <property type="match status" value="1"/>
</dbReference>
<dbReference type="PROSITE" id="PS00087">
    <property type="entry name" value="SOD_CU_ZN_1"/>
    <property type="match status" value="1"/>
</dbReference>
<feature type="region of interest" description="Disordered" evidence="12">
    <location>
        <begin position="267"/>
        <end position="311"/>
    </location>
</feature>
<feature type="compositionally biased region" description="Polar residues" evidence="12">
    <location>
        <begin position="177"/>
        <end position="248"/>
    </location>
</feature>
<evidence type="ECO:0000256" key="10">
    <source>
        <dbReference type="ARBA" id="ARBA00049204"/>
    </source>
</evidence>
<evidence type="ECO:0000259" key="13">
    <source>
        <dbReference type="Pfam" id="PF00080"/>
    </source>
</evidence>
<dbReference type="FunFam" id="2.60.40.200:FF:000001">
    <property type="entry name" value="Superoxide dismutase [Cu-Zn]"/>
    <property type="match status" value="1"/>
</dbReference>
<dbReference type="STRING" id="3750.A0A498IFL7"/>
<evidence type="ECO:0000256" key="5">
    <source>
        <dbReference type="ARBA" id="ARBA00022723"/>
    </source>
</evidence>
<dbReference type="EMBL" id="RDQH01000338">
    <property type="protein sequence ID" value="RXH82368.1"/>
    <property type="molecule type" value="Genomic_DNA"/>
</dbReference>
<dbReference type="InterPro" id="IPR018152">
    <property type="entry name" value="SOD_Cu/Zn_BS"/>
</dbReference>
<evidence type="ECO:0000313" key="14">
    <source>
        <dbReference type="EMBL" id="RXH82368.1"/>
    </source>
</evidence>
<dbReference type="Pfam" id="PF00080">
    <property type="entry name" value="Sod_Cu"/>
    <property type="match status" value="1"/>
</dbReference>
<comment type="catalytic activity">
    <reaction evidence="10">
        <text>2 superoxide + 2 H(+) = H2O2 + O2</text>
        <dbReference type="Rhea" id="RHEA:20696"/>
        <dbReference type="ChEBI" id="CHEBI:15378"/>
        <dbReference type="ChEBI" id="CHEBI:15379"/>
        <dbReference type="ChEBI" id="CHEBI:16240"/>
        <dbReference type="ChEBI" id="CHEBI:18421"/>
        <dbReference type="EC" id="1.15.1.1"/>
    </reaction>
</comment>
<feature type="coiled-coil region" evidence="11">
    <location>
        <begin position="325"/>
        <end position="373"/>
    </location>
</feature>
<dbReference type="GO" id="GO:0071493">
    <property type="term" value="P:cellular response to UV-B"/>
    <property type="evidence" value="ECO:0007669"/>
    <property type="project" value="UniProtKB-ARBA"/>
</dbReference>
<dbReference type="GO" id="GO:0071484">
    <property type="term" value="P:cellular response to light intensity"/>
    <property type="evidence" value="ECO:0007669"/>
    <property type="project" value="UniProtKB-ARBA"/>
</dbReference>
<evidence type="ECO:0000256" key="12">
    <source>
        <dbReference type="SAM" id="MobiDB-lite"/>
    </source>
</evidence>
<dbReference type="GO" id="GO:0000911">
    <property type="term" value="P:cytokinesis by cell plate formation"/>
    <property type="evidence" value="ECO:0007669"/>
    <property type="project" value="InterPro"/>
</dbReference>
<comment type="cofactor">
    <cofactor evidence="1">
        <name>Cu cation</name>
        <dbReference type="ChEBI" id="CHEBI:23378"/>
    </cofactor>
</comment>
<dbReference type="Proteomes" id="UP000290289">
    <property type="component" value="Chromosome 12"/>
</dbReference>
<dbReference type="SMR" id="A0A498IFL7"/>
<name>A0A498IFL7_MALDO</name>
<dbReference type="PANTHER" id="PTHR31762:SF10">
    <property type="entry name" value="FAS-BINDING FACTOR-LIKE PROTEIN"/>
    <property type="match status" value="1"/>
</dbReference>
<evidence type="ECO:0000313" key="15">
    <source>
        <dbReference type="Proteomes" id="UP000290289"/>
    </source>
</evidence>
<feature type="compositionally biased region" description="Polar residues" evidence="12">
    <location>
        <begin position="111"/>
        <end position="129"/>
    </location>
</feature>
<feature type="region of interest" description="Disordered" evidence="12">
    <location>
        <begin position="1"/>
        <end position="249"/>
    </location>
</feature>
<feature type="compositionally biased region" description="Acidic residues" evidence="12">
    <location>
        <begin position="68"/>
        <end position="78"/>
    </location>
</feature>
<dbReference type="InterPro" id="IPR040321">
    <property type="entry name" value="SCD2-like"/>
</dbReference>
<evidence type="ECO:0000256" key="1">
    <source>
        <dbReference type="ARBA" id="ARBA00001935"/>
    </source>
</evidence>
<dbReference type="InterPro" id="IPR036423">
    <property type="entry name" value="SOD-like_Cu/Zn_dom_sf"/>
</dbReference>
<feature type="compositionally biased region" description="Polar residues" evidence="12">
    <location>
        <begin position="146"/>
        <end position="168"/>
    </location>
</feature>
<dbReference type="InterPro" id="IPR001424">
    <property type="entry name" value="SOD_Cu_Zn_dom"/>
</dbReference>
<feature type="compositionally biased region" description="Low complexity" evidence="12">
    <location>
        <begin position="130"/>
        <end position="139"/>
    </location>
</feature>
<accession>A0A498IFL7</accession>
<proteinExistence type="inferred from homology"/>
<dbReference type="AlphaFoldDB" id="A0A498IFL7"/>
<dbReference type="SUPFAM" id="SSF49329">
    <property type="entry name" value="Cu,Zn superoxide dismutase-like"/>
    <property type="match status" value="1"/>
</dbReference>
<comment type="caution">
    <text evidence="14">The sequence shown here is derived from an EMBL/GenBank/DDBJ whole genome shotgun (WGS) entry which is preliminary data.</text>
</comment>
<evidence type="ECO:0000256" key="8">
    <source>
        <dbReference type="ARBA" id="ARBA00023002"/>
    </source>
</evidence>
<gene>
    <name evidence="14" type="ORF">DVH24_036709</name>
</gene>
<keyword evidence="5" id="KW-0479">Metal-binding</keyword>
<reference evidence="14 15" key="1">
    <citation type="submission" date="2018-10" db="EMBL/GenBank/DDBJ databases">
        <title>A high-quality apple genome assembly.</title>
        <authorList>
            <person name="Hu J."/>
        </authorList>
    </citation>
    <scope>NUCLEOTIDE SEQUENCE [LARGE SCALE GENOMIC DNA]</scope>
    <source>
        <strain evidence="15">cv. HFTH1</strain>
        <tissue evidence="14">Young leaf</tissue>
    </source>
</reference>
<keyword evidence="11" id="KW-0175">Coiled coil</keyword>
<keyword evidence="8" id="KW-0560">Oxidoreductase</keyword>
<dbReference type="EC" id="1.15.1.1" evidence="4"/>
<evidence type="ECO:0000256" key="6">
    <source>
        <dbReference type="ARBA" id="ARBA00022833"/>
    </source>
</evidence>
<keyword evidence="6" id="KW-0862">Zinc</keyword>
<keyword evidence="15" id="KW-1185">Reference proteome</keyword>
<feature type="compositionally biased region" description="Low complexity" evidence="12">
    <location>
        <begin position="95"/>
        <end position="105"/>
    </location>
</feature>
<keyword evidence="7" id="KW-0049">Antioxidant</keyword>
<evidence type="ECO:0000256" key="9">
    <source>
        <dbReference type="ARBA" id="ARBA00023008"/>
    </source>
</evidence>
<protein>
    <recommendedName>
        <fullName evidence="4">superoxide dismutase</fullName>
        <ecNumber evidence="4">1.15.1.1</ecNumber>
    </recommendedName>
</protein>
<organism evidence="14 15">
    <name type="scientific">Malus domestica</name>
    <name type="common">Apple</name>
    <name type="synonym">Pyrus malus</name>
    <dbReference type="NCBI Taxonomy" id="3750"/>
    <lineage>
        <taxon>Eukaryota</taxon>
        <taxon>Viridiplantae</taxon>
        <taxon>Streptophyta</taxon>
        <taxon>Embryophyta</taxon>
        <taxon>Tracheophyta</taxon>
        <taxon>Spermatophyta</taxon>
        <taxon>Magnoliopsida</taxon>
        <taxon>eudicotyledons</taxon>
        <taxon>Gunneridae</taxon>
        <taxon>Pentapetalae</taxon>
        <taxon>rosids</taxon>
        <taxon>fabids</taxon>
        <taxon>Rosales</taxon>
        <taxon>Rosaceae</taxon>
        <taxon>Amygdaloideae</taxon>
        <taxon>Maleae</taxon>
        <taxon>Malus</taxon>
    </lineage>
</organism>
<evidence type="ECO:0000256" key="4">
    <source>
        <dbReference type="ARBA" id="ARBA00012682"/>
    </source>
</evidence>
<dbReference type="PRINTS" id="PR00068">
    <property type="entry name" value="CUZNDISMTASE"/>
</dbReference>
<evidence type="ECO:0000256" key="11">
    <source>
        <dbReference type="SAM" id="Coils"/>
    </source>
</evidence>
<dbReference type="GO" id="GO:0004784">
    <property type="term" value="F:superoxide dismutase activity"/>
    <property type="evidence" value="ECO:0007669"/>
    <property type="project" value="UniProtKB-EC"/>
</dbReference>
<dbReference type="PANTHER" id="PTHR31762">
    <property type="entry name" value="FAS-BINDING FACTOR-LIKE PROTEIN"/>
    <property type="match status" value="1"/>
</dbReference>
<comment type="cofactor">
    <cofactor evidence="2">
        <name>Zn(2+)</name>
        <dbReference type="ChEBI" id="CHEBI:29105"/>
    </cofactor>
</comment>
<dbReference type="PROSITE" id="PS00332">
    <property type="entry name" value="SOD_CU_ZN_2"/>
    <property type="match status" value="1"/>
</dbReference>
<dbReference type="CDD" id="cd00305">
    <property type="entry name" value="Cu-Zn_Superoxide_Dismutase"/>
    <property type="match status" value="1"/>
</dbReference>
<keyword evidence="9" id="KW-0186">Copper</keyword>
<dbReference type="GO" id="GO:0071457">
    <property type="term" value="P:cellular response to ozone"/>
    <property type="evidence" value="ECO:0007669"/>
    <property type="project" value="UniProtKB-ARBA"/>
</dbReference>
<evidence type="ECO:0000256" key="7">
    <source>
        <dbReference type="ARBA" id="ARBA00022862"/>
    </source>
</evidence>